<protein>
    <submittedName>
        <fullName evidence="2">Transglutaminase superfamily protein</fullName>
    </submittedName>
</protein>
<dbReference type="AlphaFoldDB" id="A0A3L9Z0B6"/>
<dbReference type="PANTHER" id="PTHR46333">
    <property type="entry name" value="CYTOKINESIS PROTEIN 3"/>
    <property type="match status" value="1"/>
</dbReference>
<dbReference type="Gene3D" id="3.10.620.30">
    <property type="match status" value="1"/>
</dbReference>
<name>A0A3L9Z0B6_9FLAO</name>
<gene>
    <name evidence="2" type="ORF">BXY75_0727</name>
</gene>
<dbReference type="Pfam" id="PF01841">
    <property type="entry name" value="Transglut_core"/>
    <property type="match status" value="1"/>
</dbReference>
<dbReference type="EMBL" id="REFC01000011">
    <property type="protein sequence ID" value="RMA66306.1"/>
    <property type="molecule type" value="Genomic_DNA"/>
</dbReference>
<dbReference type="InterPro" id="IPR002931">
    <property type="entry name" value="Transglutaminase-like"/>
</dbReference>
<evidence type="ECO:0000313" key="3">
    <source>
        <dbReference type="Proteomes" id="UP000271339"/>
    </source>
</evidence>
<dbReference type="InterPro" id="IPR038765">
    <property type="entry name" value="Papain-like_cys_pep_sf"/>
</dbReference>
<reference evidence="2 3" key="1">
    <citation type="submission" date="2018-10" db="EMBL/GenBank/DDBJ databases">
        <title>Genomic Encyclopedia of Archaeal and Bacterial Type Strains, Phase II (KMG-II): from individual species to whole genera.</title>
        <authorList>
            <person name="Goeker M."/>
        </authorList>
    </citation>
    <scope>NUCLEOTIDE SEQUENCE [LARGE SCALE GENOMIC DNA]</scope>
    <source>
        <strain evidence="2 3">DSM 23424</strain>
    </source>
</reference>
<dbReference type="OrthoDB" id="9788327at2"/>
<dbReference type="PANTHER" id="PTHR46333:SF2">
    <property type="entry name" value="CYTOKINESIS PROTEIN 3"/>
    <property type="match status" value="1"/>
</dbReference>
<sequence length="220" mass="25567">MIIIKNILSIIFLLQIIGVSAHAQIGGPIISREAHKVVHKNPTKLSSEIKSLAKEITFRSHTEQDKAIAIFRWIATNISYDHELRNNFQLQKEIYTSEENVMKNALKRKKALCGGYAFLFRELCKEAGIRSEVVHGFSKKYTSNSSKKNNPDHSWNVVKLDNHWYLLDLTLARSHGSSQNPDMYWFKTNPEYFINTHYPKEIKWTLLANPMTKTEFYRLP</sequence>
<dbReference type="InterPro" id="IPR052557">
    <property type="entry name" value="CAP/Cytokinesis_protein"/>
</dbReference>
<keyword evidence="3" id="KW-1185">Reference proteome</keyword>
<dbReference type="Proteomes" id="UP000271339">
    <property type="component" value="Unassembled WGS sequence"/>
</dbReference>
<dbReference type="GO" id="GO:0005737">
    <property type="term" value="C:cytoplasm"/>
    <property type="evidence" value="ECO:0007669"/>
    <property type="project" value="TreeGrafter"/>
</dbReference>
<feature type="domain" description="Transglutaminase-like" evidence="1">
    <location>
        <begin position="105"/>
        <end position="171"/>
    </location>
</feature>
<accession>A0A3L9Z0B6</accession>
<dbReference type="SUPFAM" id="SSF54001">
    <property type="entry name" value="Cysteine proteinases"/>
    <property type="match status" value="1"/>
</dbReference>
<comment type="caution">
    <text evidence="2">The sequence shown here is derived from an EMBL/GenBank/DDBJ whole genome shotgun (WGS) entry which is preliminary data.</text>
</comment>
<organism evidence="2 3">
    <name type="scientific">Ulvibacter antarcticus</name>
    <dbReference type="NCBI Taxonomy" id="442714"/>
    <lineage>
        <taxon>Bacteria</taxon>
        <taxon>Pseudomonadati</taxon>
        <taxon>Bacteroidota</taxon>
        <taxon>Flavobacteriia</taxon>
        <taxon>Flavobacteriales</taxon>
        <taxon>Flavobacteriaceae</taxon>
        <taxon>Ulvibacter</taxon>
    </lineage>
</organism>
<dbReference type="SMART" id="SM00460">
    <property type="entry name" value="TGc"/>
    <property type="match status" value="1"/>
</dbReference>
<proteinExistence type="predicted"/>
<evidence type="ECO:0000259" key="1">
    <source>
        <dbReference type="SMART" id="SM00460"/>
    </source>
</evidence>
<dbReference type="RefSeq" id="WP_121906306.1">
    <property type="nucleotide sequence ID" value="NZ_REFC01000011.1"/>
</dbReference>
<evidence type="ECO:0000313" key="2">
    <source>
        <dbReference type="EMBL" id="RMA66306.1"/>
    </source>
</evidence>